<comment type="catalytic activity">
    <reaction evidence="1">
        <text>Endonucleolytic cleavage of RNA, removing 5'-extranucleotides from tRNA precursor.</text>
        <dbReference type="EC" id="3.1.26.5"/>
    </reaction>
</comment>
<dbReference type="InterPro" id="IPR020539">
    <property type="entry name" value="RNase_P_CS"/>
</dbReference>
<evidence type="ECO:0000256" key="3">
    <source>
        <dbReference type="SAM" id="MobiDB-lite"/>
    </source>
</evidence>
<dbReference type="GO" id="GO:0004526">
    <property type="term" value="F:ribonuclease P activity"/>
    <property type="evidence" value="ECO:0007669"/>
    <property type="project" value="UniProtKB-EC"/>
</dbReference>
<keyword evidence="1" id="KW-0694">RNA-binding</keyword>
<dbReference type="PANTHER" id="PTHR33992">
    <property type="entry name" value="RIBONUCLEASE P PROTEIN COMPONENT"/>
    <property type="match status" value="1"/>
</dbReference>
<evidence type="ECO:0000313" key="4">
    <source>
        <dbReference type="EMBL" id="QXT62914.1"/>
    </source>
</evidence>
<keyword evidence="1" id="KW-0540">Nuclease</keyword>
<comment type="function">
    <text evidence="1">RNaseP catalyzes the removal of the 5'-leader sequence from pre-tRNA to produce the mature 5'-terminus. It can also cleave other RNA substrates such as 4.5S RNA. The protein component plays an auxiliary but essential role in vivo by binding to the 5'-leader sequence and broadening the substrate specificity of the ribozyme.</text>
</comment>
<dbReference type="NCBIfam" id="TIGR00188">
    <property type="entry name" value="rnpA"/>
    <property type="match status" value="1"/>
</dbReference>
<name>A0ABX8SJ56_9ACTN</name>
<comment type="similarity">
    <text evidence="1">Belongs to the RnpA family.</text>
</comment>
<dbReference type="RefSeq" id="WP_219082239.1">
    <property type="nucleotide sequence ID" value="NZ_CP079216.1"/>
</dbReference>
<dbReference type="InterPro" id="IPR000100">
    <property type="entry name" value="RNase_P"/>
</dbReference>
<evidence type="ECO:0000256" key="1">
    <source>
        <dbReference type="HAMAP-Rule" id="MF_00227"/>
    </source>
</evidence>
<dbReference type="PANTHER" id="PTHR33992:SF1">
    <property type="entry name" value="RIBONUCLEASE P PROTEIN COMPONENT"/>
    <property type="match status" value="1"/>
</dbReference>
<dbReference type="EMBL" id="CP079216">
    <property type="protein sequence ID" value="QXT62914.1"/>
    <property type="molecule type" value="Genomic_DNA"/>
</dbReference>
<dbReference type="Pfam" id="PF00825">
    <property type="entry name" value="Ribonuclease_P"/>
    <property type="match status" value="1"/>
</dbReference>
<keyword evidence="1" id="KW-0255">Endonuclease</keyword>
<dbReference type="Proteomes" id="UP000824504">
    <property type="component" value="Chromosome"/>
</dbReference>
<keyword evidence="1" id="KW-0819">tRNA processing</keyword>
<dbReference type="EC" id="3.1.26.5" evidence="1 2"/>
<organism evidence="4 5">
    <name type="scientific">Tessaracoccus palaemonis</name>
    <dbReference type="NCBI Taxonomy" id="2829499"/>
    <lineage>
        <taxon>Bacteria</taxon>
        <taxon>Bacillati</taxon>
        <taxon>Actinomycetota</taxon>
        <taxon>Actinomycetes</taxon>
        <taxon>Propionibacteriales</taxon>
        <taxon>Propionibacteriaceae</taxon>
        <taxon>Tessaracoccus</taxon>
    </lineage>
</organism>
<dbReference type="HAMAP" id="MF_00227">
    <property type="entry name" value="RNase_P"/>
    <property type="match status" value="1"/>
</dbReference>
<comment type="subunit">
    <text evidence="1">Consists of a catalytic RNA component (M1 or rnpB) and a protein subunit.</text>
</comment>
<gene>
    <name evidence="1 4" type="primary">rnpA</name>
    <name evidence="4" type="ORF">KDB89_14515</name>
</gene>
<keyword evidence="5" id="KW-1185">Reference proteome</keyword>
<proteinExistence type="inferred from homology"/>
<sequence>MLPGPRRLKKSDDFGNAVRRGSRAATPTVVVHMVRRTLQDPPVESRVGFVVSKKVGNAVTRNRVKRRLRHLAVDLHGPAGCDVVVRALPGASEHPERLADDLASAWHRAGRKADAC</sequence>
<feature type="region of interest" description="Disordered" evidence="3">
    <location>
        <begin position="1"/>
        <end position="22"/>
    </location>
</feature>
<keyword evidence="1 4" id="KW-0378">Hydrolase</keyword>
<evidence type="ECO:0000313" key="5">
    <source>
        <dbReference type="Proteomes" id="UP000824504"/>
    </source>
</evidence>
<dbReference type="PROSITE" id="PS00648">
    <property type="entry name" value="RIBONUCLEASE_P"/>
    <property type="match status" value="1"/>
</dbReference>
<reference evidence="4 5" key="1">
    <citation type="submission" date="2021-07" db="EMBL/GenBank/DDBJ databases">
        <title>complete genome sequencing of Tessaracoccus sp.J1M15.</title>
        <authorList>
            <person name="Bae J.-W."/>
            <person name="Kim D.-y."/>
        </authorList>
    </citation>
    <scope>NUCLEOTIDE SEQUENCE [LARGE SCALE GENOMIC DNA]</scope>
    <source>
        <strain evidence="4 5">J1M15</strain>
    </source>
</reference>
<protein>
    <recommendedName>
        <fullName evidence="1 2">Ribonuclease P protein component</fullName>
        <shortName evidence="1">RNase P protein</shortName>
        <shortName evidence="1">RNaseP protein</shortName>
        <ecNumber evidence="1 2">3.1.26.5</ecNumber>
    </recommendedName>
    <alternativeName>
        <fullName evidence="1">Protein C5</fullName>
    </alternativeName>
</protein>
<accession>A0ABX8SJ56</accession>
<evidence type="ECO:0000256" key="2">
    <source>
        <dbReference type="NCBIfam" id="TIGR00188"/>
    </source>
</evidence>